<feature type="region of interest" description="Disordered" evidence="1">
    <location>
        <begin position="1"/>
        <end position="24"/>
    </location>
</feature>
<protein>
    <submittedName>
        <fullName evidence="2">Uncharacterized protein</fullName>
    </submittedName>
</protein>
<evidence type="ECO:0000313" key="2">
    <source>
        <dbReference type="EMBL" id="CAD9422819.1"/>
    </source>
</evidence>
<sequence length="110" mass="12019">MEDLLKMENLLGGESTQDGESTRRRIYSEEAYARESTFVPCGRRDRAASADRIGSYGMGQLVHAPRGCPHVYPPHVRYCEVLSHGGVPVRALLPGRLLIGESVSGRAVPP</sequence>
<proteinExistence type="predicted"/>
<reference evidence="2" key="1">
    <citation type="submission" date="2021-01" db="EMBL/GenBank/DDBJ databases">
        <authorList>
            <person name="Corre E."/>
            <person name="Pelletier E."/>
            <person name="Niang G."/>
            <person name="Scheremetjew M."/>
            <person name="Finn R."/>
            <person name="Kale V."/>
            <person name="Holt S."/>
            <person name="Cochrane G."/>
            <person name="Meng A."/>
            <person name="Brown T."/>
            <person name="Cohen L."/>
        </authorList>
    </citation>
    <scope>NUCLEOTIDE SEQUENCE</scope>
    <source>
        <strain evidence="2">UTEX LB 985</strain>
    </source>
</reference>
<name>A0A7S2CDT0_9EUKA</name>
<evidence type="ECO:0000256" key="1">
    <source>
        <dbReference type="SAM" id="MobiDB-lite"/>
    </source>
</evidence>
<dbReference type="AlphaFoldDB" id="A0A7S2CDT0"/>
<dbReference type="EMBL" id="HBGU01015165">
    <property type="protein sequence ID" value="CAD9422819.1"/>
    <property type="molecule type" value="Transcribed_RNA"/>
</dbReference>
<accession>A0A7S2CDT0</accession>
<organism evidence="2">
    <name type="scientific">Haptolina brevifila</name>
    <dbReference type="NCBI Taxonomy" id="156173"/>
    <lineage>
        <taxon>Eukaryota</taxon>
        <taxon>Haptista</taxon>
        <taxon>Haptophyta</taxon>
        <taxon>Prymnesiophyceae</taxon>
        <taxon>Prymnesiales</taxon>
        <taxon>Prymnesiaceae</taxon>
        <taxon>Haptolina</taxon>
    </lineage>
</organism>
<gene>
    <name evidence="2" type="ORF">CBRE1094_LOCUS8135</name>
</gene>